<name>A0A162IC33_9HYPO</name>
<evidence type="ECO:0000313" key="12">
    <source>
        <dbReference type="Proteomes" id="UP000076874"/>
    </source>
</evidence>
<sequence>MSVFRPSTIAAPARLALRRSAPRRFQSTSPSSSSSSSSSSASSSAQDAAAKARQTASDVTARASQGLSRVTAAAGPVVAGAARGVTNALGRVGGRTGRFINFVERQTPFVVYYSRVGLELSRLVFRAQKMAPPPLATFQTAFQNAWKQLQHPAQLLQSSASLVQQARRLTPTQLAAGGVLAAELLGFFTVGEIIGRFKLIGYHGTGPAAAEGHH</sequence>
<dbReference type="GO" id="GO:0031966">
    <property type="term" value="C:mitochondrial membrane"/>
    <property type="evidence" value="ECO:0007669"/>
    <property type="project" value="UniProtKB-SubCell"/>
</dbReference>
<feature type="region of interest" description="Disordered" evidence="10">
    <location>
        <begin position="14"/>
        <end position="65"/>
    </location>
</feature>
<evidence type="ECO:0000256" key="4">
    <source>
        <dbReference type="ARBA" id="ARBA00022547"/>
    </source>
</evidence>
<keyword evidence="9" id="KW-0066">ATP synthesis</keyword>
<keyword evidence="5" id="KW-0375">Hydrogen ion transport</keyword>
<accession>A0A162IC33</accession>
<comment type="similarity">
    <text evidence="2">Belongs to the ATPase g subunit family.</text>
</comment>
<proteinExistence type="inferred from homology"/>
<dbReference type="Pfam" id="PF04718">
    <property type="entry name" value="ATP-synt_G"/>
    <property type="match status" value="1"/>
</dbReference>
<dbReference type="InterPro" id="IPR006808">
    <property type="entry name" value="ATP_synth_F0_gsu_mt"/>
</dbReference>
<dbReference type="GO" id="GO:0015986">
    <property type="term" value="P:proton motive force-driven ATP synthesis"/>
    <property type="evidence" value="ECO:0007669"/>
    <property type="project" value="InterPro"/>
</dbReference>
<gene>
    <name evidence="11" type="ORF">SPI_08499</name>
</gene>
<evidence type="ECO:0000256" key="8">
    <source>
        <dbReference type="ARBA" id="ARBA00023136"/>
    </source>
</evidence>
<dbReference type="GO" id="GO:0015078">
    <property type="term" value="F:proton transmembrane transporter activity"/>
    <property type="evidence" value="ECO:0007669"/>
    <property type="project" value="InterPro"/>
</dbReference>
<comment type="subcellular location">
    <subcellularLocation>
        <location evidence="1">Mitochondrion membrane</location>
    </subcellularLocation>
</comment>
<keyword evidence="12" id="KW-1185">Reference proteome</keyword>
<evidence type="ECO:0000256" key="2">
    <source>
        <dbReference type="ARBA" id="ARBA00005699"/>
    </source>
</evidence>
<evidence type="ECO:0000256" key="9">
    <source>
        <dbReference type="ARBA" id="ARBA00023310"/>
    </source>
</evidence>
<dbReference type="AlphaFoldDB" id="A0A162IC33"/>
<evidence type="ECO:0000256" key="3">
    <source>
        <dbReference type="ARBA" id="ARBA00022448"/>
    </source>
</evidence>
<comment type="caution">
    <text evidence="11">The sequence shown here is derived from an EMBL/GenBank/DDBJ whole genome shotgun (WGS) entry which is preliminary data.</text>
</comment>
<evidence type="ECO:0000256" key="10">
    <source>
        <dbReference type="SAM" id="MobiDB-lite"/>
    </source>
</evidence>
<keyword evidence="4" id="KW-0138">CF(0)</keyword>
<keyword evidence="6" id="KW-0406">Ion transport</keyword>
<dbReference type="EMBL" id="AZHD01000021">
    <property type="protein sequence ID" value="OAA54995.1"/>
    <property type="molecule type" value="Genomic_DNA"/>
</dbReference>
<dbReference type="STRING" id="1081102.A0A162IC33"/>
<organism evidence="11 12">
    <name type="scientific">Niveomyces insectorum RCEF 264</name>
    <dbReference type="NCBI Taxonomy" id="1081102"/>
    <lineage>
        <taxon>Eukaryota</taxon>
        <taxon>Fungi</taxon>
        <taxon>Dikarya</taxon>
        <taxon>Ascomycota</taxon>
        <taxon>Pezizomycotina</taxon>
        <taxon>Sordariomycetes</taxon>
        <taxon>Hypocreomycetidae</taxon>
        <taxon>Hypocreales</taxon>
        <taxon>Cordycipitaceae</taxon>
        <taxon>Niveomyces</taxon>
    </lineage>
</organism>
<protein>
    <submittedName>
        <fullName evidence="11">Mitochondrial f1f0-ATP synthase g</fullName>
    </submittedName>
</protein>
<reference evidence="11 12" key="1">
    <citation type="journal article" date="2016" name="Genome Biol. Evol.">
        <title>Divergent and convergent evolution of fungal pathogenicity.</title>
        <authorList>
            <person name="Shang Y."/>
            <person name="Xiao G."/>
            <person name="Zheng P."/>
            <person name="Cen K."/>
            <person name="Zhan S."/>
            <person name="Wang C."/>
        </authorList>
    </citation>
    <scope>NUCLEOTIDE SEQUENCE [LARGE SCALE GENOMIC DNA]</scope>
    <source>
        <strain evidence="11 12">RCEF 264</strain>
    </source>
</reference>
<dbReference type="Proteomes" id="UP000076874">
    <property type="component" value="Unassembled WGS sequence"/>
</dbReference>
<dbReference type="GO" id="GO:0045259">
    <property type="term" value="C:proton-transporting ATP synthase complex"/>
    <property type="evidence" value="ECO:0007669"/>
    <property type="project" value="UniProtKB-KW"/>
</dbReference>
<evidence type="ECO:0000256" key="1">
    <source>
        <dbReference type="ARBA" id="ARBA00004325"/>
    </source>
</evidence>
<keyword evidence="7" id="KW-0496">Mitochondrion</keyword>
<evidence type="ECO:0000256" key="7">
    <source>
        <dbReference type="ARBA" id="ARBA00023128"/>
    </source>
</evidence>
<dbReference type="OrthoDB" id="437at2759"/>
<keyword evidence="8" id="KW-0472">Membrane</keyword>
<evidence type="ECO:0000256" key="6">
    <source>
        <dbReference type="ARBA" id="ARBA00023065"/>
    </source>
</evidence>
<keyword evidence="3" id="KW-0813">Transport</keyword>
<feature type="compositionally biased region" description="Low complexity" evidence="10">
    <location>
        <begin position="23"/>
        <end position="57"/>
    </location>
</feature>
<evidence type="ECO:0000313" key="11">
    <source>
        <dbReference type="EMBL" id="OAA54995.1"/>
    </source>
</evidence>
<evidence type="ECO:0000256" key="5">
    <source>
        <dbReference type="ARBA" id="ARBA00022781"/>
    </source>
</evidence>